<protein>
    <submittedName>
        <fullName evidence="6">RNA pyrophosphohydrolase</fullName>
        <ecNumber evidence="6">3.6.1.-</ecNumber>
    </submittedName>
</protein>
<dbReference type="GO" id="GO:0034432">
    <property type="term" value="F:bis(5'-adenosyl)-pentaphosphatase activity"/>
    <property type="evidence" value="ECO:0007669"/>
    <property type="project" value="TreeGrafter"/>
</dbReference>
<dbReference type="NCBIfam" id="NF001938">
    <property type="entry name" value="PRK00714.1-5"/>
    <property type="match status" value="1"/>
</dbReference>
<dbReference type="InterPro" id="IPR015797">
    <property type="entry name" value="NUDIX_hydrolase-like_dom_sf"/>
</dbReference>
<dbReference type="InterPro" id="IPR020476">
    <property type="entry name" value="Nudix_hydrolase"/>
</dbReference>
<dbReference type="Pfam" id="PF00293">
    <property type="entry name" value="NUDIX"/>
    <property type="match status" value="1"/>
</dbReference>
<name>A0A4Q2U6K9_9HYPH</name>
<feature type="domain" description="Nudix hydrolase" evidence="5">
    <location>
        <begin position="12"/>
        <end position="164"/>
    </location>
</feature>
<dbReference type="InterPro" id="IPR000086">
    <property type="entry name" value="NUDIX_hydrolase_dom"/>
</dbReference>
<comment type="similarity">
    <text evidence="4">Belongs to the Nudix hydrolase family.</text>
</comment>
<keyword evidence="7" id="KW-1185">Reference proteome</keyword>
<dbReference type="EC" id="3.6.1.-" evidence="6"/>
<dbReference type="PANTHER" id="PTHR11839">
    <property type="entry name" value="UDP/ADP-SUGAR PYROPHOSPHATASE"/>
    <property type="match status" value="1"/>
</dbReference>
<dbReference type="GO" id="GO:0008893">
    <property type="term" value="F:guanosine-3',5'-bis(diphosphate) 3'-diphosphatase activity"/>
    <property type="evidence" value="ECO:0007669"/>
    <property type="project" value="TreeGrafter"/>
</dbReference>
<dbReference type="SUPFAM" id="SSF55811">
    <property type="entry name" value="Nudix"/>
    <property type="match status" value="1"/>
</dbReference>
<dbReference type="PROSITE" id="PS51462">
    <property type="entry name" value="NUDIX"/>
    <property type="match status" value="1"/>
</dbReference>
<dbReference type="GO" id="GO:0006753">
    <property type="term" value="P:nucleoside phosphate metabolic process"/>
    <property type="evidence" value="ECO:0007669"/>
    <property type="project" value="TreeGrafter"/>
</dbReference>
<dbReference type="GO" id="GO:0019693">
    <property type="term" value="P:ribose phosphate metabolic process"/>
    <property type="evidence" value="ECO:0007669"/>
    <property type="project" value="TreeGrafter"/>
</dbReference>
<dbReference type="InterPro" id="IPR022927">
    <property type="entry name" value="RppH"/>
</dbReference>
<comment type="cofactor">
    <cofactor evidence="1">
        <name>Mn(2+)</name>
        <dbReference type="ChEBI" id="CHEBI:29035"/>
    </cofactor>
</comment>
<reference evidence="6 7" key="2">
    <citation type="submission" date="2019-02" db="EMBL/GenBank/DDBJ databases">
        <title>'Lichenibacterium ramalinii' gen. nov. sp. nov., 'Lichenibacterium minor' gen. nov. sp. nov.</title>
        <authorList>
            <person name="Pankratov T."/>
        </authorList>
    </citation>
    <scope>NUCLEOTIDE SEQUENCE [LARGE SCALE GENOMIC DNA]</scope>
    <source>
        <strain evidence="6 7">RmlP026</strain>
    </source>
</reference>
<dbReference type="Proteomes" id="UP000290759">
    <property type="component" value="Unassembled WGS sequence"/>
</dbReference>
<dbReference type="EMBL" id="QYBB01000008">
    <property type="protein sequence ID" value="RYC32273.1"/>
    <property type="molecule type" value="Genomic_DNA"/>
</dbReference>
<dbReference type="CDD" id="cd03671">
    <property type="entry name" value="NUDIX_Ap4A_hydrolase_plant_like"/>
    <property type="match status" value="1"/>
</dbReference>
<organism evidence="6 7">
    <name type="scientific">Lichenibacterium minor</name>
    <dbReference type="NCBI Taxonomy" id="2316528"/>
    <lineage>
        <taxon>Bacteria</taxon>
        <taxon>Pseudomonadati</taxon>
        <taxon>Pseudomonadota</taxon>
        <taxon>Alphaproteobacteria</taxon>
        <taxon>Hyphomicrobiales</taxon>
        <taxon>Lichenihabitantaceae</taxon>
        <taxon>Lichenibacterium</taxon>
    </lineage>
</organism>
<dbReference type="RefSeq" id="WP_129225842.1">
    <property type="nucleotide sequence ID" value="NZ_QYBB01000008.1"/>
</dbReference>
<evidence type="ECO:0000259" key="5">
    <source>
        <dbReference type="PROSITE" id="PS51462"/>
    </source>
</evidence>
<dbReference type="PRINTS" id="PR00502">
    <property type="entry name" value="NUDIXFAMILY"/>
</dbReference>
<keyword evidence="3 4" id="KW-0378">Hydrolase</keyword>
<comment type="cofactor">
    <cofactor evidence="2">
        <name>Mg(2+)</name>
        <dbReference type="ChEBI" id="CHEBI:18420"/>
    </cofactor>
</comment>
<gene>
    <name evidence="6" type="ORF">D3273_09595</name>
</gene>
<comment type="caution">
    <text evidence="6">The sequence shown here is derived from an EMBL/GenBank/DDBJ whole genome shotgun (WGS) entry which is preliminary data.</text>
</comment>
<accession>A0A4Q2U6K9</accession>
<proteinExistence type="inferred from homology"/>
<dbReference type="PROSITE" id="PS00893">
    <property type="entry name" value="NUDIX_BOX"/>
    <property type="match status" value="1"/>
</dbReference>
<dbReference type="AlphaFoldDB" id="A0A4Q2U6K9"/>
<evidence type="ECO:0000256" key="3">
    <source>
        <dbReference type="ARBA" id="ARBA00022801"/>
    </source>
</evidence>
<evidence type="ECO:0000256" key="1">
    <source>
        <dbReference type="ARBA" id="ARBA00001936"/>
    </source>
</evidence>
<sequence>MTDAPPPEAPLPYRPNVGIALFNAAGLVFAGTAVNAGPEVVVAGHEWQMPQGGIDADEDIEAAARRELWEETGIADVSLLAVTADWWPYEFPPYGGRRHKLSAFRGQTQRWAALRFEGDEAAIDLTRPPPGCVVEFTSWAWVPLASLPARVMPHKRANYEKVVEAFGRFAAA</sequence>
<dbReference type="PANTHER" id="PTHR11839:SF22">
    <property type="entry name" value="NUDIX HYDROLASE 26, CHLOROPLASTIC"/>
    <property type="match status" value="1"/>
</dbReference>
<dbReference type="InterPro" id="IPR020084">
    <property type="entry name" value="NUDIX_hydrolase_CS"/>
</dbReference>
<evidence type="ECO:0000313" key="6">
    <source>
        <dbReference type="EMBL" id="RYC32273.1"/>
    </source>
</evidence>
<dbReference type="OrthoDB" id="9816040at2"/>
<evidence type="ECO:0000313" key="7">
    <source>
        <dbReference type="Proteomes" id="UP000290759"/>
    </source>
</evidence>
<dbReference type="Gene3D" id="3.90.79.10">
    <property type="entry name" value="Nucleoside Triphosphate Pyrophosphohydrolase"/>
    <property type="match status" value="1"/>
</dbReference>
<evidence type="ECO:0000256" key="4">
    <source>
        <dbReference type="RuleBase" id="RU003476"/>
    </source>
</evidence>
<reference evidence="6 7" key="1">
    <citation type="submission" date="2018-12" db="EMBL/GenBank/DDBJ databases">
        <authorList>
            <person name="Grouzdev D.S."/>
            <person name="Krutkina M.S."/>
        </authorList>
    </citation>
    <scope>NUCLEOTIDE SEQUENCE [LARGE SCALE GENOMIC DNA]</scope>
    <source>
        <strain evidence="6 7">RmlP026</strain>
    </source>
</reference>
<evidence type="ECO:0000256" key="2">
    <source>
        <dbReference type="ARBA" id="ARBA00001946"/>
    </source>
</evidence>